<accession>A0A839RYI4</accession>
<dbReference type="Gene3D" id="3.30.70.1280">
    <property type="entry name" value="SP0830-like domains"/>
    <property type="match status" value="1"/>
</dbReference>
<dbReference type="PANTHER" id="PTHR36439">
    <property type="entry name" value="BLL4334 PROTEIN"/>
    <property type="match status" value="1"/>
</dbReference>
<gene>
    <name evidence="1" type="ORF">FHS23_001217</name>
</gene>
<evidence type="ECO:0000313" key="2">
    <source>
        <dbReference type="Proteomes" id="UP000550714"/>
    </source>
</evidence>
<sequence length="185" mass="20179">MTSTWYCALLRGITPGNPNMRNEKLRGVFDDLGFTGVASVLSSGNIVFAAEPTDTTALESRIRGALRDELGIGGGTIVRSRSELAALVGTEPFGELQHARETYLTATFLKEPLEPVPEPLPEPGGLAVRMVGYDPDARAVLAVSDNTASSSPDFMAWLERRFGKDITTRTWLTVHRILKRIPDHV</sequence>
<dbReference type="InterPro" id="IPR012545">
    <property type="entry name" value="DUF1697"/>
</dbReference>
<name>A0A839RYI4_9PSEU</name>
<reference evidence="1 2" key="1">
    <citation type="submission" date="2020-08" db="EMBL/GenBank/DDBJ databases">
        <title>Genomic Encyclopedia of Type Strains, Phase III (KMG-III): the genomes of soil and plant-associated and newly described type strains.</title>
        <authorList>
            <person name="Whitman W."/>
        </authorList>
    </citation>
    <scope>NUCLEOTIDE SEQUENCE [LARGE SCALE GENOMIC DNA]</scope>
    <source>
        <strain evidence="1 2">CECT 8577</strain>
    </source>
</reference>
<dbReference type="Proteomes" id="UP000550714">
    <property type="component" value="Unassembled WGS sequence"/>
</dbReference>
<organism evidence="1 2">
    <name type="scientific">Prauserella isguenensis</name>
    <dbReference type="NCBI Taxonomy" id="1470180"/>
    <lineage>
        <taxon>Bacteria</taxon>
        <taxon>Bacillati</taxon>
        <taxon>Actinomycetota</taxon>
        <taxon>Actinomycetes</taxon>
        <taxon>Pseudonocardiales</taxon>
        <taxon>Pseudonocardiaceae</taxon>
        <taxon>Prauserella</taxon>
    </lineage>
</organism>
<evidence type="ECO:0000313" key="1">
    <source>
        <dbReference type="EMBL" id="MBB3050222.1"/>
    </source>
</evidence>
<dbReference type="RefSeq" id="WP_221218966.1">
    <property type="nucleotide sequence ID" value="NZ_JACHWU010000001.1"/>
</dbReference>
<dbReference type="Pfam" id="PF08002">
    <property type="entry name" value="DUF1697"/>
    <property type="match status" value="1"/>
</dbReference>
<comment type="caution">
    <text evidence="1">The sequence shown here is derived from an EMBL/GenBank/DDBJ whole genome shotgun (WGS) entry which is preliminary data.</text>
</comment>
<dbReference type="SUPFAM" id="SSF160379">
    <property type="entry name" value="SP0830-like"/>
    <property type="match status" value="1"/>
</dbReference>
<dbReference type="AlphaFoldDB" id="A0A839RYI4"/>
<dbReference type="PIRSF" id="PIRSF008502">
    <property type="entry name" value="UCP008502"/>
    <property type="match status" value="1"/>
</dbReference>
<proteinExistence type="predicted"/>
<dbReference type="PANTHER" id="PTHR36439:SF1">
    <property type="entry name" value="DUF1697 DOMAIN-CONTAINING PROTEIN"/>
    <property type="match status" value="1"/>
</dbReference>
<keyword evidence="2" id="KW-1185">Reference proteome</keyword>
<protein>
    <submittedName>
        <fullName evidence="1">Uncharacterized protein (DUF1697 family)</fullName>
    </submittedName>
</protein>
<dbReference type="EMBL" id="JACHWU010000001">
    <property type="protein sequence ID" value="MBB3050222.1"/>
    <property type="molecule type" value="Genomic_DNA"/>
</dbReference>